<evidence type="ECO:0000259" key="1">
    <source>
        <dbReference type="Pfam" id="PF00534"/>
    </source>
</evidence>
<keyword evidence="3" id="KW-0808">Transferase</keyword>
<dbReference type="PANTHER" id="PTHR45947">
    <property type="entry name" value="SULFOQUINOVOSYL TRANSFERASE SQD2"/>
    <property type="match status" value="1"/>
</dbReference>
<dbReference type="SUPFAM" id="SSF53756">
    <property type="entry name" value="UDP-Glycosyltransferase/glycogen phosphorylase"/>
    <property type="match status" value="1"/>
</dbReference>
<evidence type="ECO:0000259" key="2">
    <source>
        <dbReference type="Pfam" id="PF13439"/>
    </source>
</evidence>
<organism evidence="3">
    <name type="scientific">Ignisphaera aggregans</name>
    <dbReference type="NCBI Taxonomy" id="334771"/>
    <lineage>
        <taxon>Archaea</taxon>
        <taxon>Thermoproteota</taxon>
        <taxon>Thermoprotei</taxon>
        <taxon>Desulfurococcales</taxon>
        <taxon>Desulfurococcaceae</taxon>
        <taxon>Ignisphaera</taxon>
    </lineage>
</organism>
<dbReference type="Pfam" id="PF00534">
    <property type="entry name" value="Glycos_transf_1"/>
    <property type="match status" value="1"/>
</dbReference>
<dbReference type="AlphaFoldDB" id="A0A7C4BCT2"/>
<name>A0A7C4BCT2_9CREN</name>
<feature type="domain" description="Glycosyl transferase family 1" evidence="1">
    <location>
        <begin position="180"/>
        <end position="330"/>
    </location>
</feature>
<dbReference type="EMBL" id="DTFF01000048">
    <property type="protein sequence ID" value="HGI87875.1"/>
    <property type="molecule type" value="Genomic_DNA"/>
</dbReference>
<dbReference type="Gene3D" id="3.40.50.2000">
    <property type="entry name" value="Glycogen Phosphorylase B"/>
    <property type="match status" value="2"/>
</dbReference>
<proteinExistence type="predicted"/>
<sequence length="355" mass="40781">MRILFVSPSYYPSIGGIEYVVKSVAERLVKIGHEVTIVAGDRRAKEPSEEEINYVKIVRWPTWSPGGAYHFPRRRNELEQVLSEVSRGVDVVHLHSIHSVLTVHSLRIVKNRGVRVVVTPYYHGTGHTLLRRLLWVPWRRYVRNMLKGCTVHTVSKLEARLVERDFGVKAIPIENGVEEWVRDLRWEPQGYVLYSGRIERYKSIDLLAKIVKVLNERFGLGLELKVFGRGPYKERLVGVLRELRIPHEVGDFKPFEEYIKALSRAALFGLLSEKESYPQSVNEANAVGVPVVVAKPWGLNFEDRRRTLIVDLGQGVEALAEEVYEFLRKAPLEERSCVPTWSEVVSDYLRKLYGG</sequence>
<dbReference type="GO" id="GO:0016757">
    <property type="term" value="F:glycosyltransferase activity"/>
    <property type="evidence" value="ECO:0007669"/>
    <property type="project" value="InterPro"/>
</dbReference>
<dbReference type="InterPro" id="IPR001296">
    <property type="entry name" value="Glyco_trans_1"/>
</dbReference>
<protein>
    <submittedName>
        <fullName evidence="3">Glycosyltransferase</fullName>
    </submittedName>
</protein>
<gene>
    <name evidence="3" type="ORF">ENV14_05770</name>
</gene>
<accession>A0A7C4BCT2</accession>
<dbReference type="PANTHER" id="PTHR45947:SF3">
    <property type="entry name" value="SULFOQUINOVOSYL TRANSFERASE SQD2"/>
    <property type="match status" value="1"/>
</dbReference>
<dbReference type="InterPro" id="IPR028098">
    <property type="entry name" value="Glyco_trans_4-like_N"/>
</dbReference>
<reference evidence="3" key="1">
    <citation type="journal article" date="2020" name="mSystems">
        <title>Genome- and Community-Level Interaction Insights into Carbon Utilization and Element Cycling Functions of Hydrothermarchaeota in Hydrothermal Sediment.</title>
        <authorList>
            <person name="Zhou Z."/>
            <person name="Liu Y."/>
            <person name="Xu W."/>
            <person name="Pan J."/>
            <person name="Luo Z.H."/>
            <person name="Li M."/>
        </authorList>
    </citation>
    <scope>NUCLEOTIDE SEQUENCE [LARGE SCALE GENOMIC DNA]</scope>
    <source>
        <strain evidence="3">SpSt-732</strain>
    </source>
</reference>
<dbReference type="Pfam" id="PF13439">
    <property type="entry name" value="Glyco_transf_4"/>
    <property type="match status" value="1"/>
</dbReference>
<dbReference type="InterPro" id="IPR050194">
    <property type="entry name" value="Glycosyltransferase_grp1"/>
</dbReference>
<evidence type="ECO:0000313" key="3">
    <source>
        <dbReference type="EMBL" id="HGI87875.1"/>
    </source>
</evidence>
<feature type="domain" description="Glycosyltransferase subfamily 4-like N-terminal" evidence="2">
    <location>
        <begin position="14"/>
        <end position="177"/>
    </location>
</feature>
<comment type="caution">
    <text evidence="3">The sequence shown here is derived from an EMBL/GenBank/DDBJ whole genome shotgun (WGS) entry which is preliminary data.</text>
</comment>